<proteinExistence type="inferred from homology"/>
<keyword evidence="8" id="KW-0966">Cell projection</keyword>
<evidence type="ECO:0000259" key="7">
    <source>
        <dbReference type="Pfam" id="PF07195"/>
    </source>
</evidence>
<dbReference type="PANTHER" id="PTHR30288">
    <property type="entry name" value="FLAGELLAR CAP/ASSEMBLY PROTEIN FLID"/>
    <property type="match status" value="1"/>
</dbReference>
<feature type="domain" description="Flagellar hook-associated protein 2 C-terminal" evidence="7">
    <location>
        <begin position="255"/>
        <end position="406"/>
    </location>
</feature>
<dbReference type="Proteomes" id="UP001206126">
    <property type="component" value="Unassembled WGS sequence"/>
</dbReference>
<keyword evidence="3" id="KW-0175">Coiled coil</keyword>
<keyword evidence="4 5" id="KW-0975">Bacterial flagellum</keyword>
<comment type="subcellular location">
    <subcellularLocation>
        <location evidence="5">Secreted</location>
    </subcellularLocation>
    <subcellularLocation>
        <location evidence="5">Bacterial flagellum</location>
    </subcellularLocation>
</comment>
<keyword evidence="8" id="KW-0282">Flagellum</keyword>
<gene>
    <name evidence="8" type="primary">fliD</name>
    <name evidence="8" type="ORF">NX774_05500</name>
</gene>
<keyword evidence="5" id="KW-0964">Secreted</keyword>
<keyword evidence="9" id="KW-1185">Reference proteome</keyword>
<keyword evidence="8" id="KW-0969">Cilium</keyword>
<evidence type="ECO:0000256" key="5">
    <source>
        <dbReference type="RuleBase" id="RU362066"/>
    </source>
</evidence>
<protein>
    <recommendedName>
        <fullName evidence="5">Flagellar hook-associated protein 2</fullName>
        <shortName evidence="5">HAP2</shortName>
    </recommendedName>
    <alternativeName>
        <fullName evidence="5">Flagellar cap protein</fullName>
    </alternativeName>
</protein>
<dbReference type="InterPro" id="IPR010809">
    <property type="entry name" value="FliD_C"/>
</dbReference>
<evidence type="ECO:0000313" key="8">
    <source>
        <dbReference type="EMBL" id="MCS0807378.1"/>
    </source>
</evidence>
<comment type="caution">
    <text evidence="8">The sequence shown here is derived from an EMBL/GenBank/DDBJ whole genome shotgun (WGS) entry which is preliminary data.</text>
</comment>
<comment type="function">
    <text evidence="5">Required for morphogenesis and for the elongation of the flagellar filament by facilitating polymerization of the flagellin monomers at the tip of growing filament. Forms a capping structure, which prevents flagellin subunits (transported through the central channel of the flagellum) from leaking out without polymerization at the distal end.</text>
</comment>
<reference evidence="8 9" key="1">
    <citation type="submission" date="2022-08" db="EMBL/GenBank/DDBJ databases">
        <title>Reclassification of Massilia species as members of the genera Telluria, Duganella, Pseudoduganella, Mokoshia gen. nov. and Zemynaea gen. nov. using orthogonal and non-orthogonal genome-based approaches.</title>
        <authorList>
            <person name="Bowman J.P."/>
        </authorList>
    </citation>
    <scope>NUCLEOTIDE SEQUENCE [LARGE SCALE GENOMIC DNA]</scope>
    <source>
        <strain evidence="8 9">JCM 31605</strain>
    </source>
</reference>
<evidence type="ECO:0000256" key="1">
    <source>
        <dbReference type="ARBA" id="ARBA00009764"/>
    </source>
</evidence>
<sequence>MATTSGVGSSGLDVNSIVSQLMAVESRPLTALAQKEAGYQAKIAAFNSVSGALTSFQGTLKSLSDPERFRGVTASSGDATIFTGTATTKAVAGNYDVNVTQLAKAQTITSAGQLTMNAPVGAGTKTILTFDFGTITGGKLADGRYVQDATATPPDPTFTVNDKKAAGTLVIDSSNNSLQGIRDAINKAGLGVTATIVSDGSANPYHLVLTSNDSGAASSMRISVAGDNGAPDAAIAGLLAYDPTGTQNMTQTAAAADTKLSVNGIAVSSAKTTVDDAIQGVTLDVRKIGSSTLSVARDTDSVKAAVNGFIKSFNDLNKTIKSVSSYNADTKQAGLLLGDPAVRAIESQLRGMLSDSLTGGNLTNLTQLGITFQKDGTLAVDDSKLNKAIANNFDDIAGLFSSVGTASDSLVEFTESSSATKPGTRSLYISQLATQGKLVGAGAPSSLQIIAGSNDEFAVSIDGVSSTIKVAAKTYASSAAFGTALQAAINSSKDFASQGVSVSVSAAADGTLTVQSDRYGSASKVAIGGSGAPNIFGATPSATDGQDVKGTIDGVDATGSGQVLSGAAGSTAAGMKITIKGGTTGNRGSVTFTQGFAQQIGAMVDNYVGTKGMLKSQTDGINVSIKLLDKQQAALQDRLTMTEKRLRAQYNALDQALASMGQTQTYLTQQLTQISNLSKSS</sequence>
<dbReference type="InterPro" id="IPR003481">
    <property type="entry name" value="FliD_N"/>
</dbReference>
<dbReference type="Pfam" id="PF02465">
    <property type="entry name" value="FliD_N"/>
    <property type="match status" value="1"/>
</dbReference>
<dbReference type="RefSeq" id="WP_258821147.1">
    <property type="nucleotide sequence ID" value="NZ_JANUHB010000001.1"/>
</dbReference>
<comment type="subunit">
    <text evidence="2 5">Homopentamer.</text>
</comment>
<evidence type="ECO:0000256" key="3">
    <source>
        <dbReference type="ARBA" id="ARBA00023054"/>
    </source>
</evidence>
<dbReference type="Pfam" id="PF07195">
    <property type="entry name" value="FliD_C"/>
    <property type="match status" value="2"/>
</dbReference>
<evidence type="ECO:0000259" key="6">
    <source>
        <dbReference type="Pfam" id="PF02465"/>
    </source>
</evidence>
<feature type="domain" description="Flagellar hook-associated protein 2 C-terminal" evidence="7">
    <location>
        <begin position="588"/>
        <end position="660"/>
    </location>
</feature>
<dbReference type="EMBL" id="JANUHB010000001">
    <property type="protein sequence ID" value="MCS0807378.1"/>
    <property type="molecule type" value="Genomic_DNA"/>
</dbReference>
<organism evidence="8 9">
    <name type="scientific">Massilia agilis</name>
    <dbReference type="NCBI Taxonomy" id="1811226"/>
    <lineage>
        <taxon>Bacteria</taxon>
        <taxon>Pseudomonadati</taxon>
        <taxon>Pseudomonadota</taxon>
        <taxon>Betaproteobacteria</taxon>
        <taxon>Burkholderiales</taxon>
        <taxon>Oxalobacteraceae</taxon>
        <taxon>Telluria group</taxon>
        <taxon>Massilia</taxon>
    </lineage>
</organism>
<comment type="similarity">
    <text evidence="1 5">Belongs to the FliD family.</text>
</comment>
<accession>A0ABT2DA88</accession>
<feature type="domain" description="Flagellar hook-associated protein 2 N-terminal" evidence="6">
    <location>
        <begin position="10"/>
        <end position="106"/>
    </location>
</feature>
<evidence type="ECO:0000256" key="2">
    <source>
        <dbReference type="ARBA" id="ARBA00011255"/>
    </source>
</evidence>
<evidence type="ECO:0000256" key="4">
    <source>
        <dbReference type="ARBA" id="ARBA00023143"/>
    </source>
</evidence>
<dbReference type="PANTHER" id="PTHR30288:SF0">
    <property type="entry name" value="FLAGELLAR HOOK-ASSOCIATED PROTEIN 2"/>
    <property type="match status" value="1"/>
</dbReference>
<evidence type="ECO:0000313" key="9">
    <source>
        <dbReference type="Proteomes" id="UP001206126"/>
    </source>
</evidence>
<name>A0ABT2DA88_9BURK</name>
<dbReference type="InterPro" id="IPR040026">
    <property type="entry name" value="FliD"/>
</dbReference>